<feature type="region of interest" description="Disordered" evidence="1">
    <location>
        <begin position="1"/>
        <end position="26"/>
    </location>
</feature>
<evidence type="ECO:0000313" key="3">
    <source>
        <dbReference type="EMBL" id="KAK9834985.1"/>
    </source>
</evidence>
<feature type="transmembrane region" description="Helical" evidence="2">
    <location>
        <begin position="199"/>
        <end position="225"/>
    </location>
</feature>
<dbReference type="EMBL" id="JALJOU010000030">
    <property type="protein sequence ID" value="KAK9834985.1"/>
    <property type="molecule type" value="Genomic_DNA"/>
</dbReference>
<comment type="caution">
    <text evidence="3">The sequence shown here is derived from an EMBL/GenBank/DDBJ whole genome shotgun (WGS) entry which is preliminary data.</text>
</comment>
<dbReference type="Proteomes" id="UP001445335">
    <property type="component" value="Unassembled WGS sequence"/>
</dbReference>
<feature type="compositionally biased region" description="Polar residues" evidence="1">
    <location>
        <begin position="1"/>
        <end position="19"/>
    </location>
</feature>
<reference evidence="3 4" key="1">
    <citation type="journal article" date="2024" name="Nat. Commun.">
        <title>Phylogenomics reveals the evolutionary origins of lichenization in chlorophyte algae.</title>
        <authorList>
            <person name="Puginier C."/>
            <person name="Libourel C."/>
            <person name="Otte J."/>
            <person name="Skaloud P."/>
            <person name="Haon M."/>
            <person name="Grisel S."/>
            <person name="Petersen M."/>
            <person name="Berrin J.G."/>
            <person name="Delaux P.M."/>
            <person name="Dal Grande F."/>
            <person name="Keller J."/>
        </authorList>
    </citation>
    <scope>NUCLEOTIDE SEQUENCE [LARGE SCALE GENOMIC DNA]</scope>
    <source>
        <strain evidence="3 4">SAG 245.80</strain>
    </source>
</reference>
<keyword evidence="2" id="KW-0812">Transmembrane</keyword>
<keyword evidence="4" id="KW-1185">Reference proteome</keyword>
<evidence type="ECO:0000256" key="1">
    <source>
        <dbReference type="SAM" id="MobiDB-lite"/>
    </source>
</evidence>
<dbReference type="AlphaFoldDB" id="A0AAW1RN57"/>
<gene>
    <name evidence="3" type="ORF">WJX81_002207</name>
</gene>
<sequence length="229" mass="24794">MSTQASSRWQVGAASTNGSEVEGNKEDLEAAMEDFLRKQTERESGTLVAVPAQLVDRVVGEEQVSDEDAKRYCREVRERREYLGVEDDSGASRDEVAAALLEVAAGRVPKDRIALRELYREMIAWPFVVDAEQAAAAAAAGGSKRSPYEAVTQTGAAPSPDPGPPSPAPGWRAAQARPRPMGRDRTEKPQSFADSLPDWVGYGFLYLVSIVPVLIAGTVVAILFFNSLR</sequence>
<name>A0AAW1RN57_9CHLO</name>
<protein>
    <submittedName>
        <fullName evidence="3">Uncharacterized protein</fullName>
    </submittedName>
</protein>
<evidence type="ECO:0000256" key="2">
    <source>
        <dbReference type="SAM" id="Phobius"/>
    </source>
</evidence>
<accession>A0AAW1RN57</accession>
<organism evidence="3 4">
    <name type="scientific">Elliptochloris bilobata</name>
    <dbReference type="NCBI Taxonomy" id="381761"/>
    <lineage>
        <taxon>Eukaryota</taxon>
        <taxon>Viridiplantae</taxon>
        <taxon>Chlorophyta</taxon>
        <taxon>core chlorophytes</taxon>
        <taxon>Trebouxiophyceae</taxon>
        <taxon>Trebouxiophyceae incertae sedis</taxon>
        <taxon>Elliptochloris clade</taxon>
        <taxon>Elliptochloris</taxon>
    </lineage>
</organism>
<evidence type="ECO:0000313" key="4">
    <source>
        <dbReference type="Proteomes" id="UP001445335"/>
    </source>
</evidence>
<keyword evidence="2" id="KW-1133">Transmembrane helix</keyword>
<proteinExistence type="predicted"/>
<feature type="compositionally biased region" description="Pro residues" evidence="1">
    <location>
        <begin position="159"/>
        <end position="168"/>
    </location>
</feature>
<feature type="region of interest" description="Disordered" evidence="1">
    <location>
        <begin position="142"/>
        <end position="190"/>
    </location>
</feature>
<keyword evidence="2" id="KW-0472">Membrane</keyword>